<dbReference type="GO" id="GO:0000105">
    <property type="term" value="P:L-histidine biosynthetic process"/>
    <property type="evidence" value="ECO:0007669"/>
    <property type="project" value="UniProtKB-UniRule"/>
</dbReference>
<dbReference type="Pfam" id="PF13393">
    <property type="entry name" value="tRNA-synt_His"/>
    <property type="match status" value="1"/>
</dbReference>
<dbReference type="RefSeq" id="WP_031367024.1">
    <property type="nucleotide sequence ID" value="NZ_FPKS01000015.1"/>
</dbReference>
<evidence type="ECO:0000256" key="9">
    <source>
        <dbReference type="HAMAP-Rule" id="MF_00125"/>
    </source>
</evidence>
<comment type="pathway">
    <text evidence="2 9">Amino-acid biosynthesis; L-histidine biosynthesis; L-histidine from 5-phospho-alpha-D-ribose 1-diphosphate: step 1/9.</text>
</comment>
<protein>
    <recommendedName>
        <fullName evidence="4 9">ATP phosphoribosyltransferase regulatory subunit</fullName>
    </recommendedName>
</protein>
<feature type="domain" description="Class II Histidinyl-tRNA synthetase (HisRS)-like catalytic core" evidence="11">
    <location>
        <begin position="9"/>
        <end position="304"/>
    </location>
</feature>
<proteinExistence type="inferred from homology"/>
<feature type="binding site" evidence="10">
    <location>
        <position position="121"/>
    </location>
    <ligand>
        <name>L-histidine</name>
        <dbReference type="ChEBI" id="CHEBI:57595"/>
    </ligand>
</feature>
<comment type="function">
    <text evidence="8 9">Required for the first step of histidine biosynthesis. May allow the feedback regulation of ATP phosphoribosyltransferase activity by histidine.</text>
</comment>
<evidence type="ECO:0000256" key="4">
    <source>
        <dbReference type="ARBA" id="ARBA00020397"/>
    </source>
</evidence>
<dbReference type="Gene3D" id="3.30.930.10">
    <property type="entry name" value="Bira Bifunctional Protein, Domain 2"/>
    <property type="match status" value="1"/>
</dbReference>
<dbReference type="GO" id="GO:0004821">
    <property type="term" value="F:histidine-tRNA ligase activity"/>
    <property type="evidence" value="ECO:0007669"/>
    <property type="project" value="TreeGrafter"/>
</dbReference>
<dbReference type="InterPro" id="IPR004517">
    <property type="entry name" value="HisZ"/>
</dbReference>
<comment type="subunit">
    <text evidence="9">Heteromultimer composed of HisG and HisZ subunits.</text>
</comment>
<evidence type="ECO:0000256" key="1">
    <source>
        <dbReference type="ARBA" id="ARBA00004496"/>
    </source>
</evidence>
<accession>A0A1K2HHW7</accession>
<keyword evidence="5 9" id="KW-0963">Cytoplasm</keyword>
<evidence type="ECO:0000313" key="12">
    <source>
        <dbReference type="EMBL" id="SFZ76301.1"/>
    </source>
</evidence>
<feature type="binding site" evidence="10">
    <location>
        <begin position="75"/>
        <end position="77"/>
    </location>
    <ligand>
        <name>L-histidine</name>
        <dbReference type="ChEBI" id="CHEBI:57595"/>
    </ligand>
</feature>
<evidence type="ECO:0000256" key="2">
    <source>
        <dbReference type="ARBA" id="ARBA00004667"/>
    </source>
</evidence>
<dbReference type="InterPro" id="IPR041715">
    <property type="entry name" value="HisRS-like_core"/>
</dbReference>
<gene>
    <name evidence="9" type="primary">hisZ</name>
    <name evidence="12" type="ORF">SAMN02746068_01908</name>
</gene>
<comment type="miscellaneous">
    <text evidence="9">This function is generally fulfilled by the C-terminal part of HisG, which is missing in some bacteria such as this one.</text>
</comment>
<keyword evidence="7 9" id="KW-0368">Histidine biosynthesis</keyword>
<organism evidence="12 13">
    <name type="scientific">Pseudolactococcus chungangensis CAU 28 = DSM 22330</name>
    <dbReference type="NCBI Taxonomy" id="1122154"/>
    <lineage>
        <taxon>Bacteria</taxon>
        <taxon>Bacillati</taxon>
        <taxon>Bacillota</taxon>
        <taxon>Bacilli</taxon>
        <taxon>Lactobacillales</taxon>
        <taxon>Streptococcaceae</taxon>
        <taxon>Pseudolactococcus</taxon>
    </lineage>
</organism>
<dbReference type="AlphaFoldDB" id="A0A1K2HHW7"/>
<comment type="subcellular location">
    <subcellularLocation>
        <location evidence="1 9">Cytoplasm</location>
    </subcellularLocation>
</comment>
<dbReference type="STRING" id="1122154.SAMN02746068_01908"/>
<evidence type="ECO:0000256" key="6">
    <source>
        <dbReference type="ARBA" id="ARBA00022605"/>
    </source>
</evidence>
<dbReference type="UniPathway" id="UPA00031">
    <property type="reaction ID" value="UER00006"/>
</dbReference>
<dbReference type="InterPro" id="IPR004516">
    <property type="entry name" value="HisRS/HisZ"/>
</dbReference>
<dbReference type="GO" id="GO:0006427">
    <property type="term" value="P:histidyl-tRNA aminoacylation"/>
    <property type="evidence" value="ECO:0007669"/>
    <property type="project" value="TreeGrafter"/>
</dbReference>
<dbReference type="GO" id="GO:0140096">
    <property type="term" value="F:catalytic activity, acting on a protein"/>
    <property type="evidence" value="ECO:0007669"/>
    <property type="project" value="UniProtKB-ARBA"/>
</dbReference>
<evidence type="ECO:0000259" key="11">
    <source>
        <dbReference type="Pfam" id="PF13393"/>
    </source>
</evidence>
<comment type="similarity">
    <text evidence="3 9">Belongs to the class-II aminoacyl-tRNA synthetase family. HisZ subfamily.</text>
</comment>
<keyword evidence="12" id="KW-0808">Transferase</keyword>
<evidence type="ECO:0000256" key="8">
    <source>
        <dbReference type="ARBA" id="ARBA00025246"/>
    </source>
</evidence>
<evidence type="ECO:0000256" key="10">
    <source>
        <dbReference type="PIRSR" id="PIRSR001549-1"/>
    </source>
</evidence>
<sequence length="319" mass="35577">MKNKQLAPGMHDKLFKRAHSVYQIETKVSNFLMASGFNRIDTPMIEYAGVFEDELDNHNYHLFDKHGDLLVIRPDVTQSIARVVATTKVTLPIKFSYSGKVFRNHDELKGLQNERMQAGIEIIGFDAAVAITEALDLAKSSLHLAGVKDYRIELSHAGILHTIFAAFDTAQAERLASRIKHKSITGLTEFVKQNPSEFDAFLRQLPRLFGPADKVLAEAKKLVTNPEILAGLAEIENLSHDFALSTVDLGMLAKKDYYTGVMFRVFSDKVPYAFLSGGRYDKLFERFDAGAVSAVGWALDVDAVYEEIRQDIVFDGGDA</sequence>
<evidence type="ECO:0000256" key="3">
    <source>
        <dbReference type="ARBA" id="ARBA00005539"/>
    </source>
</evidence>
<dbReference type="HAMAP" id="MF_00125">
    <property type="entry name" value="HisZ"/>
    <property type="match status" value="1"/>
</dbReference>
<keyword evidence="12" id="KW-0328">Glycosyltransferase</keyword>
<keyword evidence="6 9" id="KW-0028">Amino-acid biosynthesis</keyword>
<dbReference type="CDD" id="cd00773">
    <property type="entry name" value="HisRS-like_core"/>
    <property type="match status" value="1"/>
</dbReference>
<dbReference type="InterPro" id="IPR045864">
    <property type="entry name" value="aa-tRNA-synth_II/BPL/LPL"/>
</dbReference>
<dbReference type="Proteomes" id="UP000185655">
    <property type="component" value="Unassembled WGS sequence"/>
</dbReference>
<evidence type="ECO:0000256" key="7">
    <source>
        <dbReference type="ARBA" id="ARBA00023102"/>
    </source>
</evidence>
<dbReference type="PANTHER" id="PTHR43707">
    <property type="entry name" value="HISTIDYL-TRNA SYNTHETASE"/>
    <property type="match status" value="1"/>
</dbReference>
<dbReference type="GO" id="GO:0005737">
    <property type="term" value="C:cytoplasm"/>
    <property type="evidence" value="ECO:0007669"/>
    <property type="project" value="UniProtKB-SubCell"/>
</dbReference>
<feature type="binding site" evidence="10">
    <location>
        <position position="103"/>
    </location>
    <ligand>
        <name>L-histidine</name>
        <dbReference type="ChEBI" id="CHEBI:57595"/>
    </ligand>
</feature>
<name>A0A1K2HHW7_9LACT</name>
<dbReference type="SUPFAM" id="SSF55681">
    <property type="entry name" value="Class II aaRS and biotin synthetases"/>
    <property type="match status" value="1"/>
</dbReference>
<reference evidence="12 13" key="1">
    <citation type="submission" date="2016-11" db="EMBL/GenBank/DDBJ databases">
        <authorList>
            <person name="Jaros S."/>
            <person name="Januszkiewicz K."/>
            <person name="Wedrychowicz H."/>
        </authorList>
    </citation>
    <scope>NUCLEOTIDE SEQUENCE [LARGE SCALE GENOMIC DNA]</scope>
    <source>
        <strain evidence="12 13">DSM 22330</strain>
    </source>
</reference>
<dbReference type="EMBL" id="FPKS01000015">
    <property type="protein sequence ID" value="SFZ76301.1"/>
    <property type="molecule type" value="Genomic_DNA"/>
</dbReference>
<dbReference type="PIRSF" id="PIRSF001549">
    <property type="entry name" value="His-tRNA_synth"/>
    <property type="match status" value="1"/>
</dbReference>
<feature type="binding site" evidence="10">
    <location>
        <position position="117"/>
    </location>
    <ligand>
        <name>L-histidine</name>
        <dbReference type="ChEBI" id="CHEBI:57595"/>
    </ligand>
</feature>
<dbReference type="PANTHER" id="PTHR43707:SF6">
    <property type="entry name" value="ATP PHOSPHORIBOSYLTRANSFERASE REGULATORY SUBUNIT"/>
    <property type="match status" value="1"/>
</dbReference>
<dbReference type="GO" id="GO:0016757">
    <property type="term" value="F:glycosyltransferase activity"/>
    <property type="evidence" value="ECO:0007669"/>
    <property type="project" value="UniProtKB-KW"/>
</dbReference>
<evidence type="ECO:0000313" key="13">
    <source>
        <dbReference type="Proteomes" id="UP000185655"/>
    </source>
</evidence>
<feature type="binding site" evidence="10">
    <location>
        <begin position="257"/>
        <end position="258"/>
    </location>
    <ligand>
        <name>L-histidine</name>
        <dbReference type="ChEBI" id="CHEBI:57595"/>
    </ligand>
</feature>
<dbReference type="OrthoDB" id="9800814at2"/>
<evidence type="ECO:0000256" key="5">
    <source>
        <dbReference type="ARBA" id="ARBA00022490"/>
    </source>
</evidence>